<feature type="compositionally biased region" description="Basic and acidic residues" evidence="1">
    <location>
        <begin position="46"/>
        <end position="59"/>
    </location>
</feature>
<dbReference type="InterPro" id="IPR045338">
    <property type="entry name" value="DUF6535"/>
</dbReference>
<reference evidence="5" key="1">
    <citation type="journal article" date="2017" name="Nat. Ecol. Evol.">
        <title>Genome expansion and lineage-specific genetic innovations in the forest pathogenic fungi Armillaria.</title>
        <authorList>
            <person name="Sipos G."/>
            <person name="Prasanna A.N."/>
            <person name="Walter M.C."/>
            <person name="O'Connor E."/>
            <person name="Balint B."/>
            <person name="Krizsan K."/>
            <person name="Kiss B."/>
            <person name="Hess J."/>
            <person name="Varga T."/>
            <person name="Slot J."/>
            <person name="Riley R."/>
            <person name="Boka B."/>
            <person name="Rigling D."/>
            <person name="Barry K."/>
            <person name="Lee J."/>
            <person name="Mihaltcheva S."/>
            <person name="LaButti K."/>
            <person name="Lipzen A."/>
            <person name="Waldron R."/>
            <person name="Moloney N.M."/>
            <person name="Sperisen C."/>
            <person name="Kredics L."/>
            <person name="Vagvoelgyi C."/>
            <person name="Patrignani A."/>
            <person name="Fitzpatrick D."/>
            <person name="Nagy I."/>
            <person name="Doyle S."/>
            <person name="Anderson J.B."/>
            <person name="Grigoriev I.V."/>
            <person name="Gueldener U."/>
            <person name="Muensterkoetter M."/>
            <person name="Nagy L.G."/>
        </authorList>
    </citation>
    <scope>NUCLEOTIDE SEQUENCE [LARGE SCALE GENOMIC DNA]</scope>
    <source>
        <strain evidence="5">28-4</strain>
    </source>
</reference>
<sequence length="553" mass="61632">MSEDSAAAEEPGFQCHPCLGEGDKDTNALDPVQEAHLKEMKRVFRMQDLRKRDNSKQNEETSDAIYEETAPNATENLDVLLVLREPCFLPSLQADYTQASAMLLFELVSIQRALANGTPLDTIPKSSSNPSTTFIPSRGSVWVNGLWLTSLVLSLSTALIAVLVNHTRQFRHAGFEKWQMFAIVGLLPVIMHAALAIFFLGLVIFLVPLQVSPSWTIGSITAFVYAAYMISVFLPIFFCQCPYRTPLSNVAYTLYHLSSSVFTFASLQKWSQKPAVALREAESAAVKARSDELSVDALHWLLSASSDPDIQDMVIQSVGGLPMSSKPRVDQVFQDAGDIREAHVDLLSSSLQRTKGSKPLPGMEIKVERLLRFELFIPHLWCDMYTLRRNRRFIDTSNASVELAASIHANLSFTVSVHKPPGLPSSMTFLEHVLSLEVKLPAIVWFNLVQNAKRSGAFDTVASTEHRYPLIICKNVITVFRYQPQPSVPSPSIAVHFTDAVENYFLGEMIDNLLQMFSVFDLFREKPLSSHLRVVLACTEFCLQVALDDSEGV</sequence>
<evidence type="ECO:0000256" key="2">
    <source>
        <dbReference type="SAM" id="Phobius"/>
    </source>
</evidence>
<feature type="transmembrane region" description="Helical" evidence="2">
    <location>
        <begin position="215"/>
        <end position="238"/>
    </location>
</feature>
<dbReference type="Pfam" id="PF20153">
    <property type="entry name" value="DUF6535"/>
    <property type="match status" value="2"/>
</dbReference>
<feature type="region of interest" description="Disordered" evidence="1">
    <location>
        <begin position="1"/>
        <end position="27"/>
    </location>
</feature>
<evidence type="ECO:0000313" key="5">
    <source>
        <dbReference type="Proteomes" id="UP000218334"/>
    </source>
</evidence>
<name>A0A2H3AUL8_9AGAR</name>
<proteinExistence type="predicted"/>
<evidence type="ECO:0000256" key="1">
    <source>
        <dbReference type="SAM" id="MobiDB-lite"/>
    </source>
</evidence>
<feature type="region of interest" description="Disordered" evidence="1">
    <location>
        <begin position="46"/>
        <end position="65"/>
    </location>
</feature>
<feature type="domain" description="DUF6535" evidence="3">
    <location>
        <begin position="89"/>
        <end position="165"/>
    </location>
</feature>
<keyword evidence="2" id="KW-0472">Membrane</keyword>
<organism evidence="4 5">
    <name type="scientific">Armillaria solidipes</name>
    <dbReference type="NCBI Taxonomy" id="1076256"/>
    <lineage>
        <taxon>Eukaryota</taxon>
        <taxon>Fungi</taxon>
        <taxon>Dikarya</taxon>
        <taxon>Basidiomycota</taxon>
        <taxon>Agaricomycotina</taxon>
        <taxon>Agaricomycetes</taxon>
        <taxon>Agaricomycetidae</taxon>
        <taxon>Agaricales</taxon>
        <taxon>Marasmiineae</taxon>
        <taxon>Physalacriaceae</taxon>
        <taxon>Armillaria</taxon>
    </lineage>
</organism>
<accession>A0A2H3AUL8</accession>
<evidence type="ECO:0000259" key="3">
    <source>
        <dbReference type="Pfam" id="PF20153"/>
    </source>
</evidence>
<feature type="transmembrane region" description="Helical" evidence="2">
    <location>
        <begin position="141"/>
        <end position="164"/>
    </location>
</feature>
<keyword evidence="2" id="KW-0812">Transmembrane</keyword>
<protein>
    <recommendedName>
        <fullName evidence="3">DUF6535 domain-containing protein</fullName>
    </recommendedName>
</protein>
<dbReference type="Proteomes" id="UP000218334">
    <property type="component" value="Unassembled WGS sequence"/>
</dbReference>
<evidence type="ECO:0000313" key="4">
    <source>
        <dbReference type="EMBL" id="PBK61250.1"/>
    </source>
</evidence>
<dbReference type="AlphaFoldDB" id="A0A2H3AUL8"/>
<dbReference type="EMBL" id="KZ293477">
    <property type="protein sequence ID" value="PBK61250.1"/>
    <property type="molecule type" value="Genomic_DNA"/>
</dbReference>
<gene>
    <name evidence="4" type="ORF">ARMSODRAFT_1025773</name>
</gene>
<keyword evidence="2" id="KW-1133">Transmembrane helix</keyword>
<feature type="domain" description="DUF6535" evidence="3">
    <location>
        <begin position="166"/>
        <end position="207"/>
    </location>
</feature>
<keyword evidence="5" id="KW-1185">Reference proteome</keyword>
<feature type="transmembrane region" description="Helical" evidence="2">
    <location>
        <begin position="185"/>
        <end position="209"/>
    </location>
</feature>